<gene>
    <name evidence="2" type="ORF">JOD01_000344</name>
</gene>
<keyword evidence="1" id="KW-0812">Transmembrane</keyword>
<organism evidence="2 3">
    <name type="scientific">Brevibacillus fulvus</name>
    <dbReference type="NCBI Taxonomy" id="1125967"/>
    <lineage>
        <taxon>Bacteria</taxon>
        <taxon>Bacillati</taxon>
        <taxon>Bacillota</taxon>
        <taxon>Bacilli</taxon>
        <taxon>Bacillales</taxon>
        <taxon>Paenibacillaceae</taxon>
        <taxon>Brevibacillus</taxon>
    </lineage>
</organism>
<keyword evidence="1" id="KW-0472">Membrane</keyword>
<comment type="caution">
    <text evidence="2">The sequence shown here is derived from an EMBL/GenBank/DDBJ whole genome shotgun (WGS) entry which is preliminary data.</text>
</comment>
<feature type="transmembrane region" description="Helical" evidence="1">
    <location>
        <begin position="6"/>
        <end position="28"/>
    </location>
</feature>
<accession>A0A938XR99</accession>
<dbReference type="RefSeq" id="WP_204516485.1">
    <property type="nucleotide sequence ID" value="NZ_BAABIN010000009.1"/>
</dbReference>
<keyword evidence="1" id="KW-1133">Transmembrane helix</keyword>
<dbReference type="AlphaFoldDB" id="A0A938XR99"/>
<reference evidence="2" key="1">
    <citation type="submission" date="2021-01" db="EMBL/GenBank/DDBJ databases">
        <title>Genomic Encyclopedia of Type Strains, Phase IV (KMG-IV): sequencing the most valuable type-strain genomes for metagenomic binning, comparative biology and taxonomic classification.</title>
        <authorList>
            <person name="Goeker M."/>
        </authorList>
    </citation>
    <scope>NUCLEOTIDE SEQUENCE</scope>
    <source>
        <strain evidence="2">DSM 25523</strain>
    </source>
</reference>
<dbReference type="Proteomes" id="UP000717624">
    <property type="component" value="Unassembled WGS sequence"/>
</dbReference>
<evidence type="ECO:0000256" key="1">
    <source>
        <dbReference type="SAM" id="Phobius"/>
    </source>
</evidence>
<keyword evidence="3" id="KW-1185">Reference proteome</keyword>
<name>A0A938XR99_9BACL</name>
<dbReference type="EMBL" id="JAFBEB010000001">
    <property type="protein sequence ID" value="MBM7588758.1"/>
    <property type="molecule type" value="Genomic_DNA"/>
</dbReference>
<sequence>MQTRKAPISILLTLVATLTLLFGGWFLYTKMEVEEPIRTEIGEMTSAKLADLQVARDEIAVNLQITKPDTFPAEYQSLLRHIEEISPNKHVDITFENQDKALQKIWTNDVFRFTEAVDLHQYSKIPALLTEWKQKNQLDAATSQMDQDNIYIYLKRDAGQFFAIVPRTSPEQGVTGHE</sequence>
<proteinExistence type="predicted"/>
<evidence type="ECO:0000313" key="3">
    <source>
        <dbReference type="Proteomes" id="UP000717624"/>
    </source>
</evidence>
<evidence type="ECO:0000313" key="2">
    <source>
        <dbReference type="EMBL" id="MBM7588758.1"/>
    </source>
</evidence>
<protein>
    <submittedName>
        <fullName evidence="2">Uncharacterized protein</fullName>
    </submittedName>
</protein>